<organism evidence="3 4">
    <name type="scientific">Gossypium australe</name>
    <dbReference type="NCBI Taxonomy" id="47621"/>
    <lineage>
        <taxon>Eukaryota</taxon>
        <taxon>Viridiplantae</taxon>
        <taxon>Streptophyta</taxon>
        <taxon>Embryophyta</taxon>
        <taxon>Tracheophyta</taxon>
        <taxon>Spermatophyta</taxon>
        <taxon>Magnoliopsida</taxon>
        <taxon>eudicotyledons</taxon>
        <taxon>Gunneridae</taxon>
        <taxon>Pentapetalae</taxon>
        <taxon>rosids</taxon>
        <taxon>malvids</taxon>
        <taxon>Malvales</taxon>
        <taxon>Malvaceae</taxon>
        <taxon>Malvoideae</taxon>
        <taxon>Gossypium</taxon>
    </lineage>
</organism>
<feature type="region of interest" description="Disordered" evidence="1">
    <location>
        <begin position="120"/>
        <end position="140"/>
    </location>
</feature>
<dbReference type="PANTHER" id="PTHR33179:SF9">
    <property type="entry name" value="OS01G0278000 PROTEIN"/>
    <property type="match status" value="1"/>
</dbReference>
<evidence type="ECO:0000313" key="4">
    <source>
        <dbReference type="Proteomes" id="UP000325315"/>
    </source>
</evidence>
<evidence type="ECO:0000313" key="3">
    <source>
        <dbReference type="EMBL" id="KAA3472138.1"/>
    </source>
</evidence>
<evidence type="ECO:0000256" key="1">
    <source>
        <dbReference type="SAM" id="MobiDB-lite"/>
    </source>
</evidence>
<dbReference type="Proteomes" id="UP000325315">
    <property type="component" value="Unassembled WGS sequence"/>
</dbReference>
<dbReference type="GO" id="GO:0005516">
    <property type="term" value="F:calmodulin binding"/>
    <property type="evidence" value="ECO:0007669"/>
    <property type="project" value="TreeGrafter"/>
</dbReference>
<dbReference type="EMBL" id="SMMG02000005">
    <property type="protein sequence ID" value="KAA3472138.1"/>
    <property type="molecule type" value="Genomic_DNA"/>
</dbReference>
<dbReference type="OrthoDB" id="780868at2759"/>
<gene>
    <name evidence="3" type="ORF">EPI10_022646</name>
</gene>
<feature type="domain" description="VQ" evidence="2">
    <location>
        <begin position="221"/>
        <end position="241"/>
    </location>
</feature>
<dbReference type="InterPro" id="IPR008889">
    <property type="entry name" value="VQ"/>
</dbReference>
<keyword evidence="4" id="KW-1185">Reference proteome</keyword>
<dbReference type="AlphaFoldDB" id="A0A5B6VT10"/>
<comment type="caution">
    <text evidence="3">The sequence shown here is derived from an EMBL/GenBank/DDBJ whole genome shotgun (WGS) entry which is preliminary data.</text>
</comment>
<accession>A0A5B6VT10</accession>
<name>A0A5B6VT10_9ROSI</name>
<feature type="compositionally biased region" description="Basic residues" evidence="1">
    <location>
        <begin position="208"/>
        <end position="217"/>
    </location>
</feature>
<dbReference type="PANTHER" id="PTHR33179">
    <property type="entry name" value="VQ MOTIF-CONTAINING PROTEIN"/>
    <property type="match status" value="1"/>
</dbReference>
<feature type="compositionally biased region" description="Basic residues" evidence="1">
    <location>
        <begin position="75"/>
        <end position="87"/>
    </location>
</feature>
<feature type="domain" description="VQ" evidence="2">
    <location>
        <begin position="88"/>
        <end position="108"/>
    </location>
</feature>
<proteinExistence type="predicted"/>
<reference evidence="4" key="1">
    <citation type="journal article" date="2019" name="Plant Biotechnol. J.">
        <title>Genome sequencing of the Australian wild diploid species Gossypium australe highlights disease resistance and delayed gland morphogenesis.</title>
        <authorList>
            <person name="Cai Y."/>
            <person name="Cai X."/>
            <person name="Wang Q."/>
            <person name="Wang P."/>
            <person name="Zhang Y."/>
            <person name="Cai C."/>
            <person name="Xu Y."/>
            <person name="Wang K."/>
            <person name="Zhou Z."/>
            <person name="Wang C."/>
            <person name="Geng S."/>
            <person name="Li B."/>
            <person name="Dong Q."/>
            <person name="Hou Y."/>
            <person name="Wang H."/>
            <person name="Ai P."/>
            <person name="Liu Z."/>
            <person name="Yi F."/>
            <person name="Sun M."/>
            <person name="An G."/>
            <person name="Cheng J."/>
            <person name="Zhang Y."/>
            <person name="Shi Q."/>
            <person name="Xie Y."/>
            <person name="Shi X."/>
            <person name="Chang Y."/>
            <person name="Huang F."/>
            <person name="Chen Y."/>
            <person name="Hong S."/>
            <person name="Mi L."/>
            <person name="Sun Q."/>
            <person name="Zhang L."/>
            <person name="Zhou B."/>
            <person name="Peng R."/>
            <person name="Zhang X."/>
            <person name="Liu F."/>
        </authorList>
    </citation>
    <scope>NUCLEOTIDE SEQUENCE [LARGE SCALE GENOMIC DNA]</scope>
    <source>
        <strain evidence="4">cv. PA1801</strain>
    </source>
</reference>
<feature type="region of interest" description="Disordered" evidence="1">
    <location>
        <begin position="48"/>
        <end position="88"/>
    </location>
</feature>
<dbReference type="GO" id="GO:0006970">
    <property type="term" value="P:response to osmotic stress"/>
    <property type="evidence" value="ECO:0007669"/>
    <property type="project" value="TreeGrafter"/>
</dbReference>
<protein>
    <submittedName>
        <fullName evidence="3">Calmodulin-binding protein 25-like</fullName>
    </submittedName>
</protein>
<sequence length="307" mass="33382">MLASSENLANIETSTFRSLFDDPWISESFSRDTQTLTIALQKSISDSFTGSIASPVPEPAPKQYRTAGPPPTGKVSKRKPRASKKSRTTFIAADPANFRQMVQQVTGIGFGDAKMTTVSPILKPEPQRPGNRLPNASSENLSTFETSPFHSLLTDPWIAESFSRDTQVLTRALQKSISDSTTDPIVLPAPEPAPKRYRTAGPSPTGKISKRKPRASKSSRTTFIAADPANFRQMVQQVTGIGFGDGKTTTTVSPILKPEPQRLGNRLHNGAGPGFLPTLDTSVALLNHQQPCFETFPSFPTLESWKV</sequence>
<dbReference type="Pfam" id="PF05678">
    <property type="entry name" value="VQ"/>
    <property type="match status" value="2"/>
</dbReference>
<dbReference type="InterPro" id="IPR039609">
    <property type="entry name" value="VQ_15/22"/>
</dbReference>
<feature type="region of interest" description="Disordered" evidence="1">
    <location>
        <begin position="175"/>
        <end position="220"/>
    </location>
</feature>
<evidence type="ECO:0000259" key="2">
    <source>
        <dbReference type="Pfam" id="PF05678"/>
    </source>
</evidence>
<dbReference type="GO" id="GO:0005634">
    <property type="term" value="C:nucleus"/>
    <property type="evidence" value="ECO:0007669"/>
    <property type="project" value="TreeGrafter"/>
</dbReference>